<evidence type="ECO:0000256" key="8">
    <source>
        <dbReference type="SAM" id="Coils"/>
    </source>
</evidence>
<feature type="region of interest" description="Disordered" evidence="9">
    <location>
        <begin position="4445"/>
        <end position="4583"/>
    </location>
</feature>
<dbReference type="GO" id="GO:0003676">
    <property type="term" value="F:nucleic acid binding"/>
    <property type="evidence" value="ECO:0007669"/>
    <property type="project" value="InterPro"/>
</dbReference>
<dbReference type="Proteomes" id="UP000095280">
    <property type="component" value="Unplaced"/>
</dbReference>
<dbReference type="InterPro" id="IPR001878">
    <property type="entry name" value="Znf_CCHC"/>
</dbReference>
<dbReference type="GO" id="GO:0006508">
    <property type="term" value="P:proteolysis"/>
    <property type="evidence" value="ECO:0007669"/>
    <property type="project" value="InterPro"/>
</dbReference>
<dbReference type="InterPro" id="IPR001995">
    <property type="entry name" value="Peptidase_A2_cat"/>
</dbReference>
<proteinExistence type="predicted"/>
<dbReference type="Gene3D" id="3.20.200.10">
    <property type="entry name" value="MHCK/EF2 kinase"/>
    <property type="match status" value="2"/>
</dbReference>
<feature type="transmembrane region" description="Helical" evidence="10">
    <location>
        <begin position="1775"/>
        <end position="1793"/>
    </location>
</feature>
<feature type="coiled-coil region" evidence="8">
    <location>
        <begin position="1400"/>
        <end position="1438"/>
    </location>
</feature>
<dbReference type="Pfam" id="PF01778">
    <property type="entry name" value="Ribosomal_L28e"/>
    <property type="match status" value="1"/>
</dbReference>
<feature type="domain" description="Alpha-type protein kinase" evidence="13">
    <location>
        <begin position="3912"/>
        <end position="4176"/>
    </location>
</feature>
<evidence type="ECO:0000259" key="13">
    <source>
        <dbReference type="PROSITE" id="PS51158"/>
    </source>
</evidence>
<evidence type="ECO:0000313" key="15">
    <source>
        <dbReference type="WBParaSite" id="maker-uti_cns_0001267-snap-gene-0.5-mRNA-1"/>
    </source>
</evidence>
<feature type="region of interest" description="Disordered" evidence="9">
    <location>
        <begin position="516"/>
        <end position="536"/>
    </location>
</feature>
<dbReference type="WBParaSite" id="maker-uti_cns_0001267-snap-gene-0.5-mRNA-1">
    <property type="protein sequence ID" value="maker-uti_cns_0001267-snap-gene-0.5-mRNA-1"/>
    <property type="gene ID" value="maker-uti_cns_0001267-snap-gene-0.5"/>
</dbReference>
<feature type="domain" description="Alpha-type protein kinase" evidence="13">
    <location>
        <begin position="3515"/>
        <end position="3746"/>
    </location>
</feature>
<evidence type="ECO:0000256" key="4">
    <source>
        <dbReference type="ARBA" id="ARBA00022777"/>
    </source>
</evidence>
<reference evidence="15" key="1">
    <citation type="submission" date="2016-11" db="UniProtKB">
        <authorList>
            <consortium name="WormBaseParasite"/>
        </authorList>
    </citation>
    <scope>IDENTIFICATION</scope>
</reference>
<dbReference type="GO" id="GO:0008270">
    <property type="term" value="F:zinc ion binding"/>
    <property type="evidence" value="ECO:0007669"/>
    <property type="project" value="UniProtKB-KW"/>
</dbReference>
<keyword evidence="14" id="KW-1185">Reference proteome</keyword>
<sequence length="5016" mass="553672">WRRWRPLMQLDSSAGGDGQPPRLADVPSSATSLTPEPPEGASVEAARRLLTAAAELQSQLDSLEAALRSADAESSGAELSLTVGLALTSRIAAFRSALARFAVEPAEVDGVDSSTCPTLRRIRRLQADSAERRLVRLERRFAGLLLSRGALAAECRDADFNEAAGGLSERLSELLTLMLSVRALLAADGPALAEVRAAVEAAGELCESAADNLESAVIIDFQLAGRLRRARLIAAAVLVAALVAIVTLLAVLLAVRSSGNGALTPLNPYVNGNLKLSVQLVGNTFKSSDAELRAHNSCLHWPVKMRQCGGMSSAKPFGSLDSSESQLSPAELQSASSNRRLSCSSSFWPAFLPCVQLTSGSHLPRQQNTRTSRSRLQGRSQAGQRSQLTSVFLSLACFFLPFLPAFPAAGSSLFSLTASLASWGSASSRRVNAELGHLTGHRRGRTRTQDWQSSCWQRRHSQRPQPEQSRRLQSGQSFGGSLAETHSRRSQAGHFGASSGDMDFLAWSERSDSCRAHELRGRGPASPLQEGGVPAGEQRALHAQRGTAGVADNLVAAPAHGDEAVLDGGPADYIGCLHLGSDLHHGQARQLLDDHRAKHALIFFSAKYEFYQSKWLWLRVHQHLLLLQQFRRVRRQSLSQPSQIHDSSQGWQPGSRQLMPQLSQQGLISLHCGAVRPAVRQARSQLTLADNFFHFVKARIDANKFVIGQAVGPRRAGLSDHADADLPQHQAHAVHVSRFIRLKLVPVEAVSQQFRRHVALSANPSGLGRHLGRRFLPSNHGQAEIGYAAGQDVPGLHVPVCDGRLAVQAANLGVQIAEAGQGAQGQLKAQAGWQRRLPLKEVVQRAKRVVLGDQPELGAALPAGNVASPECQYTLVAKREAGVHLAFPTEAGLISGAEDLHGQTAAHRPWPTCRISLTCWATLRSNRNGTPRPLPDDRSKLAVRAELVSAVSVTHWLDSEAGSLGSAAAATAIGGPYDCCWNSSAKLTARATAIAATTASRAACSGVRKAAAPGDAAEALRPDACLVDAADGSLAVLPAWPISPMSKPLISIAEVRIAAAEHVLSAFAGLESAGFGSALHSVQLVMALGSVAEAAQLAAASCRVQLGVTAGGRGALACRAVPGISRLAGAQDHRGVAVAHGTGAILPTEEERSEEEALGGLPDIPSQSRLGRVVAVYSEANTTLDDPLQIDPDLELPFYPINNMARRNPTVHRDIKETVGTFSMEKDFNTFVDHFDLVCREYNLQNPEKAQLLPPLLQGTAREIYGKLDAATQQNYPALIIQLRAHFNRCGTNRSVLLHKLHNRRMQATESFLAFVDDIRQIIKALHQPPLQAADQPPLGAAELAARERQRLMDREQNLILHVINNAQPSLRDRLLRENIETEEDLLRCGMQWEASAPLMTTGNNEVQKLTQQLNKLMQHQTAAIAEQKRRNEQASARCYYCGQEGHYQINCPHWSTRYDKPRQIFNNQKPQKPWQQYQNRQQDMRRFGKDGRFGNDGRSEMTAASEIMATGHAMPAMPRYANAITYTPENEQQEQQVFTIDDLEMDFTVPELDISLIEKKTTHEDNTDNTEEANETEMIELKETTGDSRENRKKWMTNKTSTKDKEMKEEEECISYGNDHDCEVHDGTNGYRAEEGMQEELRAENLSSDSDQGYEIQWKDEEMEKEQMKEKPSSDSDECYEIRYKRNGEAYIQTVDYKAEKRYQTQWSETTETSEEATDEDTEITKEQSKSEAFRLNQPMEQPKEYDADMEDNEWQSQPMPAKTTARSKKWKNWLLWIIVILLIAVVAKATAMEKPMICPTDAHIQPMIYKIPTDIKCSYFKTNQTKPKKITIDLYKANIKKHRQLGISLQLQLSDCRYSKGWCPTPILRNEELYSLPLSPTYHQDYRWQIIRRGDSRYEEPSKSRQYFFAWEVEPEIDCKLQKYHTVEGGLLSNTFLAKSGDLALTFQKKPVEQKLKCKDTDKTLFISEQEIPVYVKDDDKQTFLAIINGTYQQQEQQNRRRRDIERPKLVSNRLLSAKITALDHNLHNQLNHLHRTLVQLTCKMHAINLNYARQNYYVNPTMTFRKITGMTNVLAVPIYEHLLIYKCTPIQHFNILPSNTSTTCYDKPRIEAFYEGKRIQGFLDTVHNIIVGTAIPRPCTTAANYYQLDNALHVIKTTGTTANVTEPEVIVDENYDMEDLKIRFNRTKYTPFADIQLDEITPGWTINDFLQAFITQRKMIHQLFTRKDKGTGTGRFPVLVSMDSAIKSFWTNSFWELLNGRGSLYQGFIFYGACIVWIVTAIFIISSIVRCFSQTCPRAKKTVNAIMQRTTTGSDNSLELTETAHCEVQGQPTLATRLYPSIPTTPTAPRIQPPNYQAEQHEPKWPENYVCTLHAEIGKAMAQVIVNNLPCRALLDSGSSITVISQQLCNKLRLAVRPAAIAVAGAGGHSLNILGKADIDLKIANKQLTVPTYIIDRLPNQDVIVGIDTFKQLQLPLTFDFNKQTFRIDTVEQPLINQIRVLPKVTLQQDVIIQPESACWVRAKTTSAADEAMIFDPHRRVTAKHQIMMPTALVLVAKDKQLPVQIFNPNTETVHLRQGMCIGHLNTQASVMLIEQATPRLTEEEFQKKINLDDSPITEQQKRKVRQLLWKYNEAFCHHDYDIGRAKDIKQEIKLLPHTEPIQMTLKIQDYNYKLVYKPGITNKAADALSRAYEVNAIHPIPNIKELVDETERDNFYQAVKDDDKNIKLSPMERKFLRKQRQHLTINKSRLYWMSDNKPRSTYHIRFGKQFSTSCTTTHSLDTCRPQRPSREWNNTTFGQLCTATSSSIATTAIHLQSIPKSTTMDCLSIDITGPLPPSCLQGIAYTYILTALDIFSNAIHRSTDNTPFFLMFGRDFQPPNLLAQQLLPSQYVEVPTSIQKFVTQLHLAWKIAKHNIDNQVALTTGNDARSTTLTAGDIVYLHYPPQQTHKHAQKYKGPYRVVQLTSPTTARLANVQDPHQHQFYVHIHRLKKINTDTATGTGAILPTEEERSEEEALGGLPDIPSQSRLGRVVAEIVVARRRAWEWVHMVSRFMPTLDNMIDGSPSGNRGDGNRLLLSLCSSLGQLISRFVPREVSVTWHPFNGQAAATMEKLSQVGKGRFDRNKFRTGATVPATGRHIDIFLDTQKVRGDNSSSSRCSAIWPGGSIGPDEHVRRMKEAQRPLSNLPAEVGRVTPARGGNQVNRDGHLLIQPVPWRECGLDRAHEILQVEPSELAQPLSNAAETRFVAQGNVFVPSQNIDRFIGADLALPGFIRPAAEAWRWRDRQQLSRWVIIGQAHDADKFIAEELFGAEVQCRKVCFGKQRVAIRDTEASGWIFAAQAFIDRPVARSAVSLQITWPEQGNRVVELVAPFLSNDTGSSGLGVGKGCDSISIFGVRHSYQPGHFSVVGRLLAALVPERRPDAFAISIRDRGSSSPGERISKASEIQVMASADLQWELIKRNSCFLVKRGRKAFSTEAGNLKCRNSFNSNGLIHRRTVGIEAPTAGKSGVVLVLRNQRQANRPARSHSRVPLQRQGPRGVLGSIKKILRQRRYRRDLELAALRRASAIMRGQRKIGGNVRDQAASANANEYAKLFNDWRKDRPNNPKPVRYIVPILAKVTEANPQSGLYAAVDDPVLVEPYIEGRFHKFNFNYGDVIDNTDSKTMQEFSHFSYAASGGKELVCDAQGVRTAGGYIMTDPAVHSEWPGQYGPTDLGKSGQIKFFETHNCACGEFPELLPQSAVDSASSGQTDDSVEIRQRLVNRQGGISISPGASNGNHREQTSDCCLVTTSPANSMILRVPTLSGHKLRIVNVSVAISILIPQDLINSALQIVIAHHRGGIVAVRVSPTAVVKQRLDQLGAVQPSVVIEIVQLKIIILLLLLLRARPGRIAQPDIAHVLGQVLGAVHTHGVLHAAWMPNSMTAAVAAEPVTNPYRKLLLSVLLRDRIRLRPNEPELFRAAWGCAVKSCSGGCTSSPVAACTALLIEASQQQLTMGNSGSKNKTVVPTAKLDRKIDGVQYTVEFELAPFDKGQCRYAFKGVYKGNVRWMLATVKQIPTGDKYEHAKVGDRILVEDFIQGIYEKFNSNGGWQSEEVAAIPTFSHFTYWFSESQFLVCDIQGVRTPTGYILTDPAVLSRQQGKFGPTDLGATGMAEFFMNHRCTSVCSEFPTPVFNQGKRINRGRRDRHHSTYTFMLGKQEQDANEYFKRRSDLPAITDIKRTTHARRDAPLNVAQTALITYCVLSILVTSSGIASSGLARVEQGGDAQLQWKEQADKHVVIVSVGVVIGVPSSGLARQKAAGLLSNSAHLSDQVGNRLSLRGGVGGHQQVAAQAGAVLAAEADPGFLIAAAVRAVQPADEGPSAGAKDGVAAGLCPCIAANLQMAARKQSLPSSRPVSQKAPQIAGLRRVNRFTRRRLWRQQPRRQFGAIVERIEVKAQLAKRAQHGEGAGPAGQGVARVARHAERAEGAPDRQAALANADVGQGSGGQAGQHAAADQVGAGPAVGQHGRFAVVDKDNLRRRQRCPASRPGRPDGGIPGRPHQPTASIGEADRHRPDRREPAAEAGAAAAGRQGRHGESAAGLGLRGFDYRRLSRACWWWRRRSSIARRRRGYGATTEAAPRRRASRPDWRVETTATWSRLTSSWKSDGRRCCSFFSAGVSSSCRGTSSCSVMLIISSDSKKCSRGLLSRRRHASAGLDDQDGFVNALLLHPVHVGLHVFNAQLGLVGKEHNHPVCWILLHIVNVNAAKQAASRIGCREFGIGQALPIFGQHGGDLLVAWTPGSGGDPEPAAVGSVPAASFVYFNTAHKVAQGWCMLRQWPSSRSSRKSASCSRRAARLASELDWAELDCCCLPPLLPAGSCPLTSTSPGLGNLAQHIVLLLGVDVALRGADPDRQPRHRAGKIATPAAPADDSADLCLCCRRISDSRWRNFDFSGVRQPNGAVGLKIIHLIVDNLWYALALFRSYSSSFCFTASARQVKAASSGGVDAETADISWRRSWSLFLEREPGSDVEV</sequence>
<keyword evidence="10" id="KW-1133">Transmembrane helix</keyword>
<keyword evidence="5" id="KW-0378">Hydrolase</keyword>
<dbReference type="GO" id="GO:0005524">
    <property type="term" value="F:ATP binding"/>
    <property type="evidence" value="ECO:0007669"/>
    <property type="project" value="UniProtKB-KW"/>
</dbReference>
<keyword evidence="8" id="KW-0175">Coiled coil</keyword>
<dbReference type="GO" id="GO:0004190">
    <property type="term" value="F:aspartic-type endopeptidase activity"/>
    <property type="evidence" value="ECO:0007669"/>
    <property type="project" value="InterPro"/>
</dbReference>
<dbReference type="PROSITE" id="PS51158">
    <property type="entry name" value="ALPHA_KINASE"/>
    <property type="match status" value="2"/>
</dbReference>
<evidence type="ECO:0000256" key="9">
    <source>
        <dbReference type="SAM" id="MobiDB-lite"/>
    </source>
</evidence>
<dbReference type="CDD" id="cd04515">
    <property type="entry name" value="Alpha_kinase"/>
    <property type="match status" value="1"/>
</dbReference>
<evidence type="ECO:0000256" key="6">
    <source>
        <dbReference type="ARBA" id="ARBA00022840"/>
    </source>
</evidence>
<dbReference type="SUPFAM" id="SSF57756">
    <property type="entry name" value="Retrovirus zinc finger-like domains"/>
    <property type="match status" value="1"/>
</dbReference>
<dbReference type="PROSITE" id="PS50158">
    <property type="entry name" value="ZF_CCHC"/>
    <property type="match status" value="1"/>
</dbReference>
<accession>A0A1I8GBC0</accession>
<dbReference type="PROSITE" id="PS50175">
    <property type="entry name" value="ASP_PROT_RETROV"/>
    <property type="match status" value="1"/>
</dbReference>
<dbReference type="InterPro" id="IPR011009">
    <property type="entry name" value="Kinase-like_dom_sf"/>
</dbReference>
<dbReference type="Pfam" id="PF13650">
    <property type="entry name" value="Asp_protease_2"/>
    <property type="match status" value="1"/>
</dbReference>
<feature type="compositionally biased region" description="Acidic residues" evidence="9">
    <location>
        <begin position="1713"/>
        <end position="1723"/>
    </location>
</feature>
<evidence type="ECO:0000259" key="12">
    <source>
        <dbReference type="PROSITE" id="PS50175"/>
    </source>
</evidence>
<dbReference type="InterPro" id="IPR001969">
    <property type="entry name" value="Aspartic_peptidase_AS"/>
</dbReference>
<feature type="region of interest" description="Disordered" evidence="9">
    <location>
        <begin position="10"/>
        <end position="41"/>
    </location>
</feature>
<keyword evidence="2" id="KW-0808">Transferase</keyword>
<keyword evidence="7" id="KW-0479">Metal-binding</keyword>
<evidence type="ECO:0000256" key="1">
    <source>
        <dbReference type="ARBA" id="ARBA00022527"/>
    </source>
</evidence>
<dbReference type="InterPro" id="IPR036875">
    <property type="entry name" value="Znf_CCHC_sf"/>
</dbReference>
<feature type="region of interest" description="Disordered" evidence="9">
    <location>
        <begin position="361"/>
        <end position="382"/>
    </location>
</feature>
<evidence type="ECO:0000256" key="5">
    <source>
        <dbReference type="ARBA" id="ARBA00022801"/>
    </source>
</evidence>
<keyword evidence="1" id="KW-0723">Serine/threonine-protein kinase</keyword>
<feature type="compositionally biased region" description="Basic and acidic residues" evidence="9">
    <location>
        <begin position="4464"/>
        <end position="4473"/>
    </location>
</feature>
<dbReference type="SMART" id="SM00811">
    <property type="entry name" value="Alpha_kinase"/>
    <property type="match status" value="2"/>
</dbReference>
<keyword evidence="7" id="KW-0862">Zinc</keyword>
<dbReference type="InterPro" id="IPR051852">
    <property type="entry name" value="Alpha-type_PK"/>
</dbReference>
<keyword evidence="3" id="KW-0547">Nucleotide-binding</keyword>
<dbReference type="SUPFAM" id="SSF56112">
    <property type="entry name" value="Protein kinase-like (PK-like)"/>
    <property type="match status" value="2"/>
</dbReference>
<feature type="coiled-coil region" evidence="8">
    <location>
        <begin position="46"/>
        <end position="73"/>
    </location>
</feature>
<evidence type="ECO:0000256" key="7">
    <source>
        <dbReference type="PROSITE-ProRule" id="PRU00047"/>
    </source>
</evidence>
<feature type="domain" description="Peptidase A2" evidence="12">
    <location>
        <begin position="2394"/>
        <end position="2431"/>
    </location>
</feature>
<dbReference type="CDD" id="cd00303">
    <property type="entry name" value="retropepsin_like"/>
    <property type="match status" value="1"/>
</dbReference>
<keyword evidence="10" id="KW-0812">Transmembrane</keyword>
<dbReference type="InterPro" id="IPR021109">
    <property type="entry name" value="Peptidase_aspartic_dom_sf"/>
</dbReference>
<feature type="compositionally biased region" description="Low complexity" evidence="9">
    <location>
        <begin position="4493"/>
        <end position="4504"/>
    </location>
</feature>
<evidence type="ECO:0000256" key="10">
    <source>
        <dbReference type="SAM" id="Phobius"/>
    </source>
</evidence>
<keyword evidence="7" id="KW-0863">Zinc-finger</keyword>
<feature type="compositionally biased region" description="Polar residues" evidence="9">
    <location>
        <begin position="463"/>
        <end position="476"/>
    </location>
</feature>
<dbReference type="Pfam" id="PF02816">
    <property type="entry name" value="Alpha_kinase"/>
    <property type="match status" value="2"/>
</dbReference>
<feature type="region of interest" description="Disordered" evidence="9">
    <location>
        <begin position="1706"/>
        <end position="1739"/>
    </location>
</feature>
<name>A0A1I8GBC0_9PLAT</name>
<dbReference type="SUPFAM" id="SSF50630">
    <property type="entry name" value="Acid proteases"/>
    <property type="match status" value="1"/>
</dbReference>
<organism evidence="14 15">
    <name type="scientific">Macrostomum lignano</name>
    <dbReference type="NCBI Taxonomy" id="282301"/>
    <lineage>
        <taxon>Eukaryota</taxon>
        <taxon>Metazoa</taxon>
        <taxon>Spiralia</taxon>
        <taxon>Lophotrochozoa</taxon>
        <taxon>Platyhelminthes</taxon>
        <taxon>Rhabditophora</taxon>
        <taxon>Macrostomorpha</taxon>
        <taxon>Macrostomida</taxon>
        <taxon>Macrostomidae</taxon>
        <taxon>Macrostomum</taxon>
    </lineage>
</organism>
<evidence type="ECO:0000256" key="2">
    <source>
        <dbReference type="ARBA" id="ARBA00022679"/>
    </source>
</evidence>
<dbReference type="PROSITE" id="PS00141">
    <property type="entry name" value="ASP_PROTEASE"/>
    <property type="match status" value="1"/>
</dbReference>
<feature type="compositionally biased region" description="Basic and acidic residues" evidence="9">
    <location>
        <begin position="1724"/>
        <end position="1734"/>
    </location>
</feature>
<feature type="compositionally biased region" description="Basic and acidic residues" evidence="9">
    <location>
        <begin position="4552"/>
        <end position="4564"/>
    </location>
</feature>
<feature type="domain" description="CCHC-type" evidence="11">
    <location>
        <begin position="1438"/>
        <end position="1453"/>
    </location>
</feature>
<evidence type="ECO:0000256" key="3">
    <source>
        <dbReference type="ARBA" id="ARBA00022741"/>
    </source>
</evidence>
<keyword evidence="4" id="KW-0418">Kinase</keyword>
<dbReference type="InterPro" id="IPR029004">
    <property type="entry name" value="Ribosomal_eL28/Mak16"/>
</dbReference>
<protein>
    <submittedName>
        <fullName evidence="15">PDZ domain-containing protein</fullName>
    </submittedName>
</protein>
<feature type="region of interest" description="Disordered" evidence="9">
    <location>
        <begin position="437"/>
        <end position="496"/>
    </location>
</feature>
<dbReference type="GO" id="GO:0004674">
    <property type="term" value="F:protein serine/threonine kinase activity"/>
    <property type="evidence" value="ECO:0007669"/>
    <property type="project" value="UniProtKB-KW"/>
</dbReference>
<dbReference type="PANTHER" id="PTHR45992">
    <property type="entry name" value="EUKARYOTIC ELONGATION FACTOR 2 KINASE-RELATED"/>
    <property type="match status" value="1"/>
</dbReference>
<feature type="compositionally biased region" description="Low complexity" evidence="9">
    <location>
        <begin position="4565"/>
        <end position="4574"/>
    </location>
</feature>
<evidence type="ECO:0000259" key="11">
    <source>
        <dbReference type="PROSITE" id="PS50158"/>
    </source>
</evidence>
<keyword evidence="6" id="KW-0067">ATP-binding</keyword>
<dbReference type="Gene3D" id="3.30.390.110">
    <property type="match status" value="1"/>
</dbReference>
<evidence type="ECO:0000313" key="14">
    <source>
        <dbReference type="Proteomes" id="UP000095280"/>
    </source>
</evidence>
<keyword evidence="10" id="KW-0472">Membrane</keyword>
<feature type="transmembrane region" description="Helical" evidence="10">
    <location>
        <begin position="2271"/>
        <end position="2292"/>
    </location>
</feature>
<dbReference type="InterPro" id="IPR004166">
    <property type="entry name" value="a-kinase_dom"/>
</dbReference>
<feature type="transmembrane region" description="Helical" evidence="10">
    <location>
        <begin position="232"/>
        <end position="255"/>
    </location>
</feature>
<dbReference type="SMART" id="SM00343">
    <property type="entry name" value="ZnF_C2HC"/>
    <property type="match status" value="1"/>
</dbReference>
<dbReference type="Gene3D" id="2.40.70.10">
    <property type="entry name" value="Acid Proteases"/>
    <property type="match status" value="1"/>
</dbReference>
<dbReference type="Gene3D" id="4.10.60.10">
    <property type="entry name" value="Zinc finger, CCHC-type"/>
    <property type="match status" value="1"/>
</dbReference>